<feature type="region of interest" description="Disordered" evidence="7">
    <location>
        <begin position="1"/>
        <end position="33"/>
    </location>
</feature>
<dbReference type="PROSITE" id="PS50179">
    <property type="entry name" value="VHS"/>
    <property type="match status" value="1"/>
</dbReference>
<keyword evidence="3" id="KW-0813">Transport</keyword>
<evidence type="ECO:0000256" key="7">
    <source>
        <dbReference type="SAM" id="MobiDB-lite"/>
    </source>
</evidence>
<dbReference type="SUPFAM" id="SSF48464">
    <property type="entry name" value="ENTH/VHS domain"/>
    <property type="match status" value="1"/>
</dbReference>
<protein>
    <recommendedName>
        <fullName evidence="13">RRM domain-containing protein</fullName>
    </recommendedName>
</protein>
<dbReference type="SUPFAM" id="SSF54928">
    <property type="entry name" value="RNA-binding domain, RBD"/>
    <property type="match status" value="1"/>
</dbReference>
<dbReference type="SMART" id="SM00288">
    <property type="entry name" value="VHS"/>
    <property type="match status" value="1"/>
</dbReference>
<gene>
    <name evidence="11" type="ORF">E3N88_11343</name>
</gene>
<keyword evidence="4" id="KW-0653">Protein transport</keyword>
<feature type="domain" description="VHS" evidence="9">
    <location>
        <begin position="813"/>
        <end position="941"/>
    </location>
</feature>
<feature type="region of interest" description="Disordered" evidence="7">
    <location>
        <begin position="1095"/>
        <end position="1117"/>
    </location>
</feature>
<dbReference type="InterPro" id="IPR038425">
    <property type="entry name" value="GAT_sf"/>
</dbReference>
<dbReference type="CDD" id="cd03561">
    <property type="entry name" value="VHS"/>
    <property type="match status" value="1"/>
</dbReference>
<feature type="compositionally biased region" description="Basic and acidic residues" evidence="7">
    <location>
        <begin position="1096"/>
        <end position="1117"/>
    </location>
</feature>
<dbReference type="SUPFAM" id="SSF56219">
    <property type="entry name" value="DNase I-like"/>
    <property type="match status" value="1"/>
</dbReference>
<dbReference type="GO" id="GO:0043130">
    <property type="term" value="F:ubiquitin binding"/>
    <property type="evidence" value="ECO:0007669"/>
    <property type="project" value="InterPro"/>
</dbReference>
<feature type="compositionally biased region" description="Polar residues" evidence="7">
    <location>
        <begin position="417"/>
        <end position="438"/>
    </location>
</feature>
<dbReference type="GO" id="GO:0043328">
    <property type="term" value="P:protein transport to vacuole involved in ubiquitin-dependent protein catabolic process via the multivesicular body sorting pathway"/>
    <property type="evidence" value="ECO:0007669"/>
    <property type="project" value="InterPro"/>
</dbReference>
<comment type="caution">
    <text evidence="11">The sequence shown here is derived from an EMBL/GenBank/DDBJ whole genome shotgun (WGS) entry which is preliminary data.</text>
</comment>
<dbReference type="GO" id="GO:0035091">
    <property type="term" value="F:phosphatidylinositol binding"/>
    <property type="evidence" value="ECO:0007669"/>
    <property type="project" value="InterPro"/>
</dbReference>
<feature type="compositionally biased region" description="Basic and acidic residues" evidence="7">
    <location>
        <begin position="371"/>
        <end position="384"/>
    </location>
</feature>
<comment type="subcellular location">
    <subcellularLocation>
        <location evidence="1">Membrane</location>
        <topology evidence="1">Peripheral membrane protein</topology>
    </subcellularLocation>
</comment>
<reference evidence="11 12" key="1">
    <citation type="submission" date="2019-05" db="EMBL/GenBank/DDBJ databases">
        <title>Mikania micrantha, genome provides insights into the molecular mechanism of rapid growth.</title>
        <authorList>
            <person name="Liu B."/>
        </authorList>
    </citation>
    <scope>NUCLEOTIDE SEQUENCE [LARGE SCALE GENOMIC DNA]</scope>
    <source>
        <strain evidence="11">NLD-2019</strain>
        <tissue evidence="11">Leaf</tissue>
    </source>
</reference>
<evidence type="ECO:0000259" key="8">
    <source>
        <dbReference type="PROSITE" id="PS50102"/>
    </source>
</evidence>
<evidence type="ECO:0000256" key="2">
    <source>
        <dbReference type="ARBA" id="ARBA00007708"/>
    </source>
</evidence>
<dbReference type="Pfam" id="PF03127">
    <property type="entry name" value="GAT"/>
    <property type="match status" value="1"/>
</dbReference>
<evidence type="ECO:0008006" key="13">
    <source>
        <dbReference type="Google" id="ProtNLM"/>
    </source>
</evidence>
<dbReference type="PROSITE" id="PS50909">
    <property type="entry name" value="GAT"/>
    <property type="match status" value="1"/>
</dbReference>
<organism evidence="11 12">
    <name type="scientific">Mikania micrantha</name>
    <name type="common">bitter vine</name>
    <dbReference type="NCBI Taxonomy" id="192012"/>
    <lineage>
        <taxon>Eukaryota</taxon>
        <taxon>Viridiplantae</taxon>
        <taxon>Streptophyta</taxon>
        <taxon>Embryophyta</taxon>
        <taxon>Tracheophyta</taxon>
        <taxon>Spermatophyta</taxon>
        <taxon>Magnoliopsida</taxon>
        <taxon>eudicotyledons</taxon>
        <taxon>Gunneridae</taxon>
        <taxon>Pentapetalae</taxon>
        <taxon>asterids</taxon>
        <taxon>campanulids</taxon>
        <taxon>Asterales</taxon>
        <taxon>Asteraceae</taxon>
        <taxon>Asteroideae</taxon>
        <taxon>Heliantheae alliance</taxon>
        <taxon>Eupatorieae</taxon>
        <taxon>Mikania</taxon>
    </lineage>
</organism>
<accession>A0A5N6PF23</accession>
<evidence type="ECO:0000256" key="5">
    <source>
        <dbReference type="ARBA" id="ARBA00023136"/>
    </source>
</evidence>
<feature type="domain" description="GAT" evidence="10">
    <location>
        <begin position="991"/>
        <end position="1078"/>
    </location>
</feature>
<dbReference type="InterPro" id="IPR004152">
    <property type="entry name" value="GAT_dom"/>
</dbReference>
<dbReference type="Gene3D" id="1.20.58.160">
    <property type="match status" value="1"/>
</dbReference>
<dbReference type="EMBL" id="SZYD01000005">
    <property type="protein sequence ID" value="KAD6120072.1"/>
    <property type="molecule type" value="Genomic_DNA"/>
</dbReference>
<evidence type="ECO:0000256" key="1">
    <source>
        <dbReference type="ARBA" id="ARBA00004170"/>
    </source>
</evidence>
<name>A0A5N6PF23_9ASTR</name>
<dbReference type="InterPro" id="IPR012677">
    <property type="entry name" value="Nucleotide-bd_a/b_plait_sf"/>
</dbReference>
<dbReference type="Proteomes" id="UP000326396">
    <property type="component" value="Linkage Group LG13"/>
</dbReference>
<evidence type="ECO:0000256" key="4">
    <source>
        <dbReference type="ARBA" id="ARBA00022927"/>
    </source>
</evidence>
<dbReference type="Gene3D" id="3.30.70.330">
    <property type="match status" value="1"/>
</dbReference>
<dbReference type="Gene3D" id="1.25.40.90">
    <property type="match status" value="1"/>
</dbReference>
<dbReference type="SUPFAM" id="SSF89009">
    <property type="entry name" value="GAT-like domain"/>
    <property type="match status" value="1"/>
</dbReference>
<dbReference type="AlphaFoldDB" id="A0A5N6PF23"/>
<keyword evidence="12" id="KW-1185">Reference proteome</keyword>
<dbReference type="PANTHER" id="PTHR46646">
    <property type="entry name" value="TOM1-LIKE PROTEIN 1"/>
    <property type="match status" value="1"/>
</dbReference>
<dbReference type="Pfam" id="PF00790">
    <property type="entry name" value="VHS"/>
    <property type="match status" value="1"/>
</dbReference>
<evidence type="ECO:0000259" key="9">
    <source>
        <dbReference type="PROSITE" id="PS50179"/>
    </source>
</evidence>
<sequence length="1117" mass="126962">MEVPVAEQPMEEEWETVQGRARRKKEQNQAGRRRHIPYSHITFYVANLPHDCTKKELSMEFSRFGKVLDAYIASKKDRSHSHFGFVRFPLVENPQMLERDLNSIKMRNLKLAVNIAKYDRNGKAQVHQPTEKKRMEPTFTHQRYSTGYGNGWRQNGKSFKEAVLNNQDANVMKLVIPDNYISKSQLNWGTTSLAGKVRDIRILCSLEELLKDNFTHTLRYLGGLDILITFTYAKDATAFLSNSQLWGNWFTRLDKWVGNSIPLERIAWLRIIGVPIQLWDSNVFNKIGGSFGRVLQQSEADLLDRNLTQDYVAVLTNNLEPINGEVSLAWKNKSFKCWVIEDRREWVPDFVCSSPENSNSPCRPPCNEPLGRTEHEQPSKEAEKSCASGNEPEHNDYFRFTSGTIRLMKKPRRRNNDVSPRLNSKSSDGPQNVANNSLNHPMERVSETVIEDTARGILQEHSQEDEVIIEEIDKTIEVAGSVGIHLIGHENEVREAILEEGVNAQGRSDGLMCIWDPSKFKKLSAFCDNNFILLNGEVPSYEEIFHIINIYAPQEAREKSVLWDKIESLKADQEGFWIIHGDFNEVRTPEERLNSEFNFTGALAFNNFIFGCNLVEYNMEGTGFTCMKGLGEKFSKLDRYLVSDSFVNEWPNARVSALDRKYSDHNPIILITTNVDFGPSPFRFFNSWFSFVGIEDVVLLTLQTANTWGKPDIRLASKLRVVKYALKLWIRQQKARNEVVATSLNHGLTSSPGYNSQFLTTTIMDKLDKFKLASSSFGERLMTGGAQMSRIFGTKMKEILQAPTPESKIVDEATLETMEEPNWGLNLRICAMINAEEFNGTEIVKAIKKKISSNKNFVSQRLSLDLLEACTSNCDKVFSEVASEKVLDDMVSMIQDGRTDERNRMKAVRLIRAWGESEELMYLPVFRQTHMNLKTNGIPVGSQPGNPSAGYQLMESPVYEQPMHASDRYPILDMDLMGLERDAVPYTDGGQSVEQKKELLLVSRNSLDLLSSILDSGMEPIPINDELTVSMLEKCKESLPVVQRIAETTTDDDILLFEALNLHDELEQVISRCSEIKGKLGHNPLDTMDPALTSEVKVKEESQSSLKDETIEQVKAS</sequence>
<evidence type="ECO:0000256" key="6">
    <source>
        <dbReference type="PROSITE-ProRule" id="PRU00176"/>
    </source>
</evidence>
<dbReference type="InterPro" id="IPR036691">
    <property type="entry name" value="Endo/exonu/phosph_ase_sf"/>
</dbReference>
<evidence type="ECO:0000313" key="11">
    <source>
        <dbReference type="EMBL" id="KAD6120072.1"/>
    </source>
</evidence>
<evidence type="ECO:0000313" key="12">
    <source>
        <dbReference type="Proteomes" id="UP000326396"/>
    </source>
</evidence>
<dbReference type="InterPro" id="IPR044836">
    <property type="entry name" value="TOL_plant"/>
</dbReference>
<dbReference type="OrthoDB" id="2018246at2759"/>
<dbReference type="SMART" id="SM00360">
    <property type="entry name" value="RRM"/>
    <property type="match status" value="1"/>
</dbReference>
<dbReference type="GO" id="GO:0016020">
    <property type="term" value="C:membrane"/>
    <property type="evidence" value="ECO:0007669"/>
    <property type="project" value="UniProtKB-SubCell"/>
</dbReference>
<evidence type="ECO:0000256" key="3">
    <source>
        <dbReference type="ARBA" id="ARBA00022448"/>
    </source>
</evidence>
<evidence type="ECO:0000259" key="10">
    <source>
        <dbReference type="PROSITE" id="PS50909"/>
    </source>
</evidence>
<dbReference type="CDD" id="cd00590">
    <property type="entry name" value="RRM_SF"/>
    <property type="match status" value="1"/>
</dbReference>
<dbReference type="InterPro" id="IPR002014">
    <property type="entry name" value="VHS_dom"/>
</dbReference>
<dbReference type="PANTHER" id="PTHR46646:SF5">
    <property type="entry name" value="TOM1-LIKE PROTEIN 2"/>
    <property type="match status" value="1"/>
</dbReference>
<dbReference type="InterPro" id="IPR000504">
    <property type="entry name" value="RRM_dom"/>
</dbReference>
<dbReference type="PROSITE" id="PS50102">
    <property type="entry name" value="RRM"/>
    <property type="match status" value="1"/>
</dbReference>
<keyword evidence="5" id="KW-0472">Membrane</keyword>
<keyword evidence="6" id="KW-0694">RNA-binding</keyword>
<comment type="similarity">
    <text evidence="2">Belongs to the TOM1 family.</text>
</comment>
<proteinExistence type="inferred from homology"/>
<dbReference type="InterPro" id="IPR035979">
    <property type="entry name" value="RBD_domain_sf"/>
</dbReference>
<dbReference type="GO" id="GO:0003723">
    <property type="term" value="F:RNA binding"/>
    <property type="evidence" value="ECO:0007669"/>
    <property type="project" value="UniProtKB-UniRule"/>
</dbReference>
<dbReference type="Gene3D" id="3.60.10.10">
    <property type="entry name" value="Endonuclease/exonuclease/phosphatase"/>
    <property type="match status" value="1"/>
</dbReference>
<dbReference type="InterPro" id="IPR008942">
    <property type="entry name" value="ENTH_VHS"/>
</dbReference>
<dbReference type="Pfam" id="PF00076">
    <property type="entry name" value="RRM_1"/>
    <property type="match status" value="1"/>
</dbReference>
<dbReference type="GO" id="GO:0005737">
    <property type="term" value="C:cytoplasm"/>
    <property type="evidence" value="ECO:0007669"/>
    <property type="project" value="UniProtKB-ARBA"/>
</dbReference>
<feature type="domain" description="RRM" evidence="8">
    <location>
        <begin position="41"/>
        <end position="118"/>
    </location>
</feature>
<feature type="compositionally biased region" description="Basic residues" evidence="7">
    <location>
        <begin position="20"/>
        <end position="33"/>
    </location>
</feature>
<feature type="region of interest" description="Disordered" evidence="7">
    <location>
        <begin position="354"/>
        <end position="438"/>
    </location>
</feature>